<name>A0A561VYN3_9ACTN</name>
<evidence type="ECO:0000256" key="16">
    <source>
        <dbReference type="ARBA" id="ARBA00049966"/>
    </source>
</evidence>
<keyword evidence="2" id="KW-0328">Glycosyltransferase</keyword>
<evidence type="ECO:0000256" key="12">
    <source>
        <dbReference type="ARBA" id="ARBA00041185"/>
    </source>
</evidence>
<evidence type="ECO:0000256" key="3">
    <source>
        <dbReference type="ARBA" id="ARBA00022679"/>
    </source>
</evidence>
<keyword evidence="7 18" id="KW-1133">Transmembrane helix</keyword>
<dbReference type="GO" id="GO:0008955">
    <property type="term" value="F:peptidoglycan glycosyltransferase activity"/>
    <property type="evidence" value="ECO:0007669"/>
    <property type="project" value="UniProtKB-EC"/>
</dbReference>
<feature type="transmembrane region" description="Helical" evidence="18">
    <location>
        <begin position="486"/>
        <end position="503"/>
    </location>
</feature>
<dbReference type="GO" id="GO:0015648">
    <property type="term" value="F:lipid-linked peptidoglycan transporter activity"/>
    <property type="evidence" value="ECO:0007669"/>
    <property type="project" value="TreeGrafter"/>
</dbReference>
<feature type="transmembrane region" description="Helical" evidence="18">
    <location>
        <begin position="195"/>
        <end position="213"/>
    </location>
</feature>
<evidence type="ECO:0000313" key="19">
    <source>
        <dbReference type="EMBL" id="TWG16713.1"/>
    </source>
</evidence>
<dbReference type="AlphaFoldDB" id="A0A561VYN3"/>
<feature type="transmembrane region" description="Helical" evidence="18">
    <location>
        <begin position="317"/>
        <end position="337"/>
    </location>
</feature>
<keyword evidence="19" id="KW-0131">Cell cycle</keyword>
<evidence type="ECO:0000256" key="8">
    <source>
        <dbReference type="ARBA" id="ARBA00023136"/>
    </source>
</evidence>
<keyword evidence="19" id="KW-0132">Cell division</keyword>
<evidence type="ECO:0000256" key="15">
    <source>
        <dbReference type="ARBA" id="ARBA00049902"/>
    </source>
</evidence>
<dbReference type="GO" id="GO:0009252">
    <property type="term" value="P:peptidoglycan biosynthetic process"/>
    <property type="evidence" value="ECO:0007669"/>
    <property type="project" value="UniProtKB-KW"/>
</dbReference>
<evidence type="ECO:0000256" key="18">
    <source>
        <dbReference type="SAM" id="Phobius"/>
    </source>
</evidence>
<gene>
    <name evidence="19" type="ORF">FHU34_112052</name>
</gene>
<reference evidence="19 20" key="1">
    <citation type="submission" date="2019-06" db="EMBL/GenBank/DDBJ databases">
        <title>Sequencing the genomes of 1000 actinobacteria strains.</title>
        <authorList>
            <person name="Klenk H.-P."/>
        </authorList>
    </citation>
    <scope>NUCLEOTIDE SEQUENCE [LARGE SCALE GENOMIC DNA]</scope>
    <source>
        <strain evidence="19 20">DSM 45885</strain>
    </source>
</reference>
<dbReference type="EMBL" id="VIWZ01000001">
    <property type="protein sequence ID" value="TWG16713.1"/>
    <property type="molecule type" value="Genomic_DNA"/>
</dbReference>
<dbReference type="GO" id="GO:0005886">
    <property type="term" value="C:plasma membrane"/>
    <property type="evidence" value="ECO:0007669"/>
    <property type="project" value="TreeGrafter"/>
</dbReference>
<dbReference type="EC" id="2.4.99.28" evidence="14"/>
<keyword evidence="5" id="KW-0133">Cell shape</keyword>
<sequence>MGSPGVASGDDVGVGEEPGTDDRDDRTAVRPRRSAGPAGSVPPGRADDRRGSESGASPRGLRSGAAAGGKESGSPPREPRPGAATTGPESGAAGREPEPPAPLRGLDGAAGLAALRGLLDRPLASYYLLLSCAGLLLLIGLTMVFSATSVKDYAEDGNASASVTKQAIFAVIGIGAFWACQRLPASTYRSLGRPLLITSVVLLLVLNLLVAYARLTNQKSAGFGPIEARLNWLFIGGIQVQPSELAKFALVLWGAHLIARKGAALGWWRELATPLFPVMGLLFVLVGYNDTGTMLCLLALVVGLLWAAGVRMRVFGVLTVVGLLGVGLLVAVASLGAGSGERGEENYRFARLAMFFNPPDPETCKLDGCLQFYQGRLAIEHGGWFGVGLGKGSLKWDWLPEAHNDFIFAIIAEELGVIGCAVVLALFAVLAYTGLRIARRVDDPFRRLAAAAVTTWLVSQAVINIGGVVGLLPITGLPLPFISDGGSALVVTLAGIGMLASFARAEPDAARALHARPPARWVRLLWAPLPPLPGRRRRPATPPAGRGSVPRSRERRHDDQAVPRGVRQDRSRRGTASERRR</sequence>
<keyword evidence="20" id="KW-1185">Reference proteome</keyword>
<keyword evidence="8 18" id="KW-0472">Membrane</keyword>
<dbReference type="Proteomes" id="UP000317685">
    <property type="component" value="Unassembled WGS sequence"/>
</dbReference>
<proteinExistence type="inferred from homology"/>
<dbReference type="GO" id="GO:0032153">
    <property type="term" value="C:cell division site"/>
    <property type="evidence" value="ECO:0007669"/>
    <property type="project" value="TreeGrafter"/>
</dbReference>
<comment type="subcellular location">
    <subcellularLocation>
        <location evidence="1">Membrane</location>
        <topology evidence="1">Multi-pass membrane protein</topology>
    </subcellularLocation>
</comment>
<evidence type="ECO:0000256" key="11">
    <source>
        <dbReference type="ARBA" id="ARBA00038053"/>
    </source>
</evidence>
<dbReference type="GO" id="GO:0051301">
    <property type="term" value="P:cell division"/>
    <property type="evidence" value="ECO:0007669"/>
    <property type="project" value="UniProtKB-KW"/>
</dbReference>
<feature type="transmembrane region" description="Helical" evidence="18">
    <location>
        <begin position="447"/>
        <end position="474"/>
    </location>
</feature>
<dbReference type="PANTHER" id="PTHR30474">
    <property type="entry name" value="CELL CYCLE PROTEIN"/>
    <property type="match status" value="1"/>
</dbReference>
<accession>A0A561VYN3</accession>
<dbReference type="InterPro" id="IPR001182">
    <property type="entry name" value="FtsW/RodA"/>
</dbReference>
<evidence type="ECO:0000256" key="1">
    <source>
        <dbReference type="ARBA" id="ARBA00004141"/>
    </source>
</evidence>
<comment type="catalytic activity">
    <reaction evidence="15">
        <text>[GlcNAc-(1-&gt;4)-Mur2Ac(oyl-L-Ala-gamma-D-Glu-L-Lys-D-Ala-D-Ala)](n)-di-trans,octa-cis-undecaprenyl diphosphate + beta-D-GlcNAc-(1-&gt;4)-Mur2Ac(oyl-L-Ala-gamma-D-Glu-L-Lys-D-Ala-D-Ala)-di-trans,octa-cis-undecaprenyl diphosphate = [GlcNAc-(1-&gt;4)-Mur2Ac(oyl-L-Ala-gamma-D-Glu-L-Lys-D-Ala-D-Ala)](n+1)-di-trans,octa-cis-undecaprenyl diphosphate + di-trans,octa-cis-undecaprenyl diphosphate + H(+)</text>
        <dbReference type="Rhea" id="RHEA:23708"/>
        <dbReference type="Rhea" id="RHEA-COMP:9602"/>
        <dbReference type="Rhea" id="RHEA-COMP:9603"/>
        <dbReference type="ChEBI" id="CHEBI:15378"/>
        <dbReference type="ChEBI" id="CHEBI:58405"/>
        <dbReference type="ChEBI" id="CHEBI:60033"/>
        <dbReference type="ChEBI" id="CHEBI:78435"/>
        <dbReference type="EC" id="2.4.99.28"/>
    </reaction>
</comment>
<feature type="transmembrane region" description="Helical" evidence="18">
    <location>
        <begin position="126"/>
        <end position="147"/>
    </location>
</feature>
<evidence type="ECO:0000313" key="20">
    <source>
        <dbReference type="Proteomes" id="UP000317685"/>
    </source>
</evidence>
<keyword evidence="6" id="KW-0573">Peptidoglycan synthesis</keyword>
<keyword evidence="4 18" id="KW-0812">Transmembrane</keyword>
<evidence type="ECO:0000256" key="9">
    <source>
        <dbReference type="ARBA" id="ARBA00032370"/>
    </source>
</evidence>
<feature type="region of interest" description="Disordered" evidence="17">
    <location>
        <begin position="533"/>
        <end position="581"/>
    </location>
</feature>
<evidence type="ECO:0000256" key="7">
    <source>
        <dbReference type="ARBA" id="ARBA00022989"/>
    </source>
</evidence>
<feature type="compositionally biased region" description="Basic and acidic residues" evidence="17">
    <location>
        <begin position="551"/>
        <end position="581"/>
    </location>
</feature>
<feature type="transmembrane region" description="Helical" evidence="18">
    <location>
        <begin position="167"/>
        <end position="183"/>
    </location>
</feature>
<evidence type="ECO:0000256" key="17">
    <source>
        <dbReference type="SAM" id="MobiDB-lite"/>
    </source>
</evidence>
<protein>
    <recommendedName>
        <fullName evidence="12">Probable peptidoglycan glycosyltransferase FtsW</fullName>
        <ecNumber evidence="14">2.4.99.28</ecNumber>
    </recommendedName>
    <alternativeName>
        <fullName evidence="13">Cell division protein FtsW</fullName>
    </alternativeName>
    <alternativeName>
        <fullName evidence="10">Cell wall polymerase</fullName>
    </alternativeName>
    <alternativeName>
        <fullName evidence="9">Peptidoglycan polymerase</fullName>
    </alternativeName>
</protein>
<dbReference type="GO" id="GO:0008360">
    <property type="term" value="P:regulation of cell shape"/>
    <property type="evidence" value="ECO:0007669"/>
    <property type="project" value="UniProtKB-KW"/>
</dbReference>
<evidence type="ECO:0000256" key="2">
    <source>
        <dbReference type="ARBA" id="ARBA00022676"/>
    </source>
</evidence>
<comment type="caution">
    <text evidence="19">The sequence shown here is derived from an EMBL/GenBank/DDBJ whole genome shotgun (WGS) entry which is preliminary data.</text>
</comment>
<evidence type="ECO:0000256" key="14">
    <source>
        <dbReference type="ARBA" id="ARBA00044770"/>
    </source>
</evidence>
<evidence type="ECO:0000256" key="6">
    <source>
        <dbReference type="ARBA" id="ARBA00022984"/>
    </source>
</evidence>
<evidence type="ECO:0000256" key="13">
    <source>
        <dbReference type="ARBA" id="ARBA00041418"/>
    </source>
</evidence>
<feature type="transmembrane region" description="Helical" evidence="18">
    <location>
        <begin position="292"/>
        <end position="310"/>
    </location>
</feature>
<keyword evidence="3" id="KW-0808">Transferase</keyword>
<evidence type="ECO:0000256" key="4">
    <source>
        <dbReference type="ARBA" id="ARBA00022692"/>
    </source>
</evidence>
<feature type="transmembrane region" description="Helical" evidence="18">
    <location>
        <begin position="267"/>
        <end position="286"/>
    </location>
</feature>
<evidence type="ECO:0000256" key="10">
    <source>
        <dbReference type="ARBA" id="ARBA00033270"/>
    </source>
</evidence>
<feature type="region of interest" description="Disordered" evidence="17">
    <location>
        <begin position="1"/>
        <end position="105"/>
    </location>
</feature>
<comment type="similarity">
    <text evidence="11">Belongs to the SEDS family. FtsW subfamily.</text>
</comment>
<comment type="function">
    <text evidence="16">Peptidoglycan polymerase that is essential for cell division.</text>
</comment>
<dbReference type="Pfam" id="PF01098">
    <property type="entry name" value="FTSW_RODA_SPOVE"/>
    <property type="match status" value="1"/>
</dbReference>
<feature type="transmembrane region" description="Helical" evidence="18">
    <location>
        <begin position="406"/>
        <end position="435"/>
    </location>
</feature>
<dbReference type="PANTHER" id="PTHR30474:SF2">
    <property type="entry name" value="PEPTIDOGLYCAN GLYCOSYLTRANSFERASE FTSW-RELATED"/>
    <property type="match status" value="1"/>
</dbReference>
<organism evidence="19 20">
    <name type="scientific">Micromonospora taraxaci</name>
    <dbReference type="NCBI Taxonomy" id="1316803"/>
    <lineage>
        <taxon>Bacteria</taxon>
        <taxon>Bacillati</taxon>
        <taxon>Actinomycetota</taxon>
        <taxon>Actinomycetes</taxon>
        <taxon>Micromonosporales</taxon>
        <taxon>Micromonosporaceae</taxon>
        <taxon>Micromonospora</taxon>
    </lineage>
</organism>
<evidence type="ECO:0000256" key="5">
    <source>
        <dbReference type="ARBA" id="ARBA00022960"/>
    </source>
</evidence>